<dbReference type="InterPro" id="IPR001841">
    <property type="entry name" value="Znf_RING"/>
</dbReference>
<feature type="compositionally biased region" description="Basic and acidic residues" evidence="5">
    <location>
        <begin position="410"/>
        <end position="430"/>
    </location>
</feature>
<dbReference type="InterPro" id="IPR000315">
    <property type="entry name" value="Znf_B-box"/>
</dbReference>
<dbReference type="GO" id="GO:0005654">
    <property type="term" value="C:nucleoplasm"/>
    <property type="evidence" value="ECO:0007669"/>
    <property type="project" value="TreeGrafter"/>
</dbReference>
<evidence type="ECO:0000313" key="10">
    <source>
        <dbReference type="Proteomes" id="UP001292094"/>
    </source>
</evidence>
<evidence type="ECO:0000313" key="9">
    <source>
        <dbReference type="EMBL" id="KAK4292939.1"/>
    </source>
</evidence>
<keyword evidence="2 4" id="KW-0863">Zinc-finger</keyword>
<feature type="compositionally biased region" description="Basic and acidic residues" evidence="5">
    <location>
        <begin position="503"/>
        <end position="517"/>
    </location>
</feature>
<feature type="compositionally biased region" description="Low complexity" evidence="5">
    <location>
        <begin position="925"/>
        <end position="956"/>
    </location>
</feature>
<keyword evidence="3" id="KW-0862">Zinc</keyword>
<feature type="compositionally biased region" description="Pro residues" evidence="5">
    <location>
        <begin position="977"/>
        <end position="995"/>
    </location>
</feature>
<keyword evidence="1" id="KW-0479">Metal-binding</keyword>
<evidence type="ECO:0000259" key="8">
    <source>
        <dbReference type="PROSITE" id="PS50119"/>
    </source>
</evidence>
<feature type="compositionally biased region" description="Basic and acidic residues" evidence="5">
    <location>
        <begin position="596"/>
        <end position="611"/>
    </location>
</feature>
<dbReference type="Proteomes" id="UP001292094">
    <property type="component" value="Unassembled WGS sequence"/>
</dbReference>
<feature type="compositionally biased region" description="Basic and acidic residues" evidence="5">
    <location>
        <begin position="288"/>
        <end position="313"/>
    </location>
</feature>
<feature type="region of interest" description="Disordered" evidence="5">
    <location>
        <begin position="343"/>
        <end position="369"/>
    </location>
</feature>
<evidence type="ECO:0000256" key="5">
    <source>
        <dbReference type="SAM" id="MobiDB-lite"/>
    </source>
</evidence>
<proteinExistence type="predicted"/>
<feature type="compositionally biased region" description="Basic and acidic residues" evidence="5">
    <location>
        <begin position="344"/>
        <end position="369"/>
    </location>
</feature>
<feature type="compositionally biased region" description="Low complexity" evidence="5">
    <location>
        <begin position="966"/>
        <end position="976"/>
    </location>
</feature>
<feature type="domain" description="RING-type" evidence="7">
    <location>
        <begin position="7"/>
        <end position="51"/>
    </location>
</feature>
<keyword evidence="10" id="KW-1185">Reference proteome</keyword>
<dbReference type="PRINTS" id="PR01217">
    <property type="entry name" value="PRICHEXTENSN"/>
</dbReference>
<feature type="region of interest" description="Disordered" evidence="5">
    <location>
        <begin position="388"/>
        <end position="635"/>
    </location>
</feature>
<dbReference type="InterPro" id="IPR013083">
    <property type="entry name" value="Znf_RING/FYVE/PHD"/>
</dbReference>
<dbReference type="Gene3D" id="3.30.160.60">
    <property type="entry name" value="Classic Zinc Finger"/>
    <property type="match status" value="1"/>
</dbReference>
<organism evidence="9 10">
    <name type="scientific">Petrolisthes manimaculis</name>
    <dbReference type="NCBI Taxonomy" id="1843537"/>
    <lineage>
        <taxon>Eukaryota</taxon>
        <taxon>Metazoa</taxon>
        <taxon>Ecdysozoa</taxon>
        <taxon>Arthropoda</taxon>
        <taxon>Crustacea</taxon>
        <taxon>Multicrustacea</taxon>
        <taxon>Malacostraca</taxon>
        <taxon>Eumalacostraca</taxon>
        <taxon>Eucarida</taxon>
        <taxon>Decapoda</taxon>
        <taxon>Pleocyemata</taxon>
        <taxon>Anomura</taxon>
        <taxon>Galatheoidea</taxon>
        <taxon>Porcellanidae</taxon>
        <taxon>Petrolisthes</taxon>
    </lineage>
</organism>
<dbReference type="PROSITE" id="PS50072">
    <property type="entry name" value="CSA_PPIASE_2"/>
    <property type="match status" value="1"/>
</dbReference>
<feature type="compositionally biased region" description="Basic and acidic residues" evidence="5">
    <location>
        <begin position="462"/>
        <end position="487"/>
    </location>
</feature>
<name>A0AAE1TRN3_9EUCA</name>
<dbReference type="Gene3D" id="3.30.40.10">
    <property type="entry name" value="Zinc/RING finger domain, C3HC4 (zinc finger)"/>
    <property type="match status" value="1"/>
</dbReference>
<feature type="compositionally biased region" description="Polar residues" evidence="5">
    <location>
        <begin position="540"/>
        <end position="551"/>
    </location>
</feature>
<protein>
    <submittedName>
        <fullName evidence="9">Uncharacterized protein</fullName>
    </submittedName>
</protein>
<dbReference type="InterPro" id="IPR029000">
    <property type="entry name" value="Cyclophilin-like_dom_sf"/>
</dbReference>
<dbReference type="EMBL" id="JAWZYT010004677">
    <property type="protein sequence ID" value="KAK4292939.1"/>
    <property type="molecule type" value="Genomic_DNA"/>
</dbReference>
<feature type="compositionally biased region" description="Basic and acidic residues" evidence="5">
    <location>
        <begin position="563"/>
        <end position="572"/>
    </location>
</feature>
<evidence type="ECO:0000256" key="4">
    <source>
        <dbReference type="PROSITE-ProRule" id="PRU00024"/>
    </source>
</evidence>
<dbReference type="Pfam" id="PF00643">
    <property type="entry name" value="zf-B_box"/>
    <property type="match status" value="1"/>
</dbReference>
<feature type="compositionally biased region" description="Basic and acidic residues" evidence="5">
    <location>
        <begin position="223"/>
        <end position="237"/>
    </location>
</feature>
<evidence type="ECO:0000256" key="2">
    <source>
        <dbReference type="ARBA" id="ARBA00022771"/>
    </source>
</evidence>
<dbReference type="CDD" id="cd16449">
    <property type="entry name" value="RING-HC"/>
    <property type="match status" value="1"/>
</dbReference>
<dbReference type="SMART" id="SM00184">
    <property type="entry name" value="RING"/>
    <property type="match status" value="1"/>
</dbReference>
<feature type="compositionally biased region" description="Basic and acidic residues" evidence="5">
    <location>
        <begin position="439"/>
        <end position="454"/>
    </location>
</feature>
<dbReference type="PANTHER" id="PTHR24149">
    <property type="entry name" value="ANKYRIN REPEAT DOMAIN-CONTAINING PROTEIN 12"/>
    <property type="match status" value="1"/>
</dbReference>
<dbReference type="PROSITE" id="PS50119">
    <property type="entry name" value="ZF_BBOX"/>
    <property type="match status" value="1"/>
</dbReference>
<dbReference type="PROSITE" id="PS00518">
    <property type="entry name" value="ZF_RING_1"/>
    <property type="match status" value="1"/>
</dbReference>
<dbReference type="SUPFAM" id="SSF57850">
    <property type="entry name" value="RING/U-box"/>
    <property type="match status" value="1"/>
</dbReference>
<feature type="domain" description="PPIase cyclophilin-type" evidence="6">
    <location>
        <begin position="706"/>
        <end position="835"/>
    </location>
</feature>
<feature type="region of interest" description="Disordered" evidence="5">
    <location>
        <begin position="855"/>
        <end position="1018"/>
    </location>
</feature>
<gene>
    <name evidence="9" type="ORF">Pmani_034329</name>
</gene>
<reference evidence="9" key="1">
    <citation type="submission" date="2023-11" db="EMBL/GenBank/DDBJ databases">
        <title>Genome assemblies of two species of porcelain crab, Petrolisthes cinctipes and Petrolisthes manimaculis (Anomura: Porcellanidae).</title>
        <authorList>
            <person name="Angst P."/>
        </authorList>
    </citation>
    <scope>NUCLEOTIDE SEQUENCE</scope>
    <source>
        <strain evidence="9">PB745_02</strain>
        <tissue evidence="9">Gill</tissue>
    </source>
</reference>
<comment type="caution">
    <text evidence="9">The sequence shown here is derived from an EMBL/GenBank/DDBJ whole genome shotgun (WGS) entry which is preliminary data.</text>
</comment>
<feature type="region of interest" description="Disordered" evidence="5">
    <location>
        <begin position="223"/>
        <end position="329"/>
    </location>
</feature>
<dbReference type="Gene3D" id="2.40.100.10">
    <property type="entry name" value="Cyclophilin-like"/>
    <property type="match status" value="1"/>
</dbReference>
<dbReference type="InterPro" id="IPR017907">
    <property type="entry name" value="Znf_RING_CS"/>
</dbReference>
<dbReference type="GO" id="GO:0008270">
    <property type="term" value="F:zinc ion binding"/>
    <property type="evidence" value="ECO:0007669"/>
    <property type="project" value="UniProtKB-KW"/>
</dbReference>
<evidence type="ECO:0000256" key="1">
    <source>
        <dbReference type="ARBA" id="ARBA00022723"/>
    </source>
</evidence>
<dbReference type="InterPro" id="IPR002130">
    <property type="entry name" value="Cyclophilin-type_PPIase_dom"/>
</dbReference>
<accession>A0AAE1TRN3</accession>
<evidence type="ECO:0000259" key="7">
    <source>
        <dbReference type="PROSITE" id="PS50089"/>
    </source>
</evidence>
<dbReference type="SUPFAM" id="SSF50891">
    <property type="entry name" value="Cyclophilin-like"/>
    <property type="match status" value="1"/>
</dbReference>
<evidence type="ECO:0000259" key="6">
    <source>
        <dbReference type="PROSITE" id="PS50072"/>
    </source>
</evidence>
<dbReference type="GO" id="GO:0003755">
    <property type="term" value="F:peptidyl-prolyl cis-trans isomerase activity"/>
    <property type="evidence" value="ECO:0007669"/>
    <property type="project" value="InterPro"/>
</dbReference>
<dbReference type="InterPro" id="IPR053210">
    <property type="entry name" value="ANKRD12"/>
</dbReference>
<dbReference type="SUPFAM" id="SSF57845">
    <property type="entry name" value="B-box zinc-binding domain"/>
    <property type="match status" value="1"/>
</dbReference>
<feature type="compositionally biased region" description="Basic and acidic residues" evidence="5">
    <location>
        <begin position="247"/>
        <end position="274"/>
    </location>
</feature>
<dbReference type="AlphaFoldDB" id="A0AAE1TRN3"/>
<dbReference type="PROSITE" id="PS50089">
    <property type="entry name" value="ZF_RING_2"/>
    <property type="match status" value="1"/>
</dbReference>
<sequence>MEDLLTCSVCCEPYMESLRHPVLLPRCGHSFCRPCVAFLVKNGCVICPSCRMDQRVETADHLPTEFSLLAITNAQQVTKLEMCEPHGVKLSFWCKTCGRPACGECLFEDHPTHSHTVIKATRYVEETKESVTDIANKFIEALDYRERWYFQQVFQFLKNINDAIRTVSVLRRDVDDVRELFKGVKMVEGFGPTTALSEASKCLGLKWNLQDCQLTFKSLMGGKKEEKAAEEKEKDESEMKEEEMEEVKERDESEVKEEEIKEVKEKNADEAREKEEEEKEEVVVNGETTEKSDENEKCNGEKEKEANEKKKEVDEEETLTEEEKRKRRKLLKFREKMAAATAAAEKEQVKELKREKGDLKKGDKEKTGDVKRKVSFDLNVKDTPPTIAELKTKNMLRKYAPVPHEPSVTPERETDKKLTSALKKDIKATETIKAPITTNREKEAELKEDNEGKMNGDCSNDIEGKNESDDGKKSDDPAGREKEETNDANKTPEAPGVTNSEENVSKSEVKPKTKLEHSPSSPSVMQGKRPRGRLVRQSLKRSQTMNFSSQSNKDDDDDPLESDNIKGLDLETTKTTNPEEPTVDNKDLEAQASGESRTREDTDKKEERGATRAEQQGTTKKKKSKKQPDCFFEMEPEEKERITTELMEVPSLTMIVEGIGGRQAYLAWEKEGLHVYCHQYQDLPYDVLIKSTVLHSLIPTKSPTVFLDVGSEQKQHGRVYITLWGHLRRATNFLHLCLGDRGPSFRNTMFLDVLNADSPGERIRGGDYEYNNGRGGEALLDDLEFQEGYSMPMEAGMVVAGGNNRRDMDSQFFVCTEDDPDRKFACPFGRVTSGLCYMKEAVWLVVTKEMWPAIQPDSQPTTQPPNNSTNHPTNQLTSQLSHQPPNYPSNPSPSQPANQPTNKLTNQPTNKPTNQPTSQQTNKLTNQPTDQQTNPPTNQPTSQQTNQQTNKLTNPPTNKPTHKQTNKPPNQPTHQPTHPPTHLPTKPPANPPTSPPSSQSPLPRPIISHSTHHQALQP</sequence>
<dbReference type="PANTHER" id="PTHR24149:SF14">
    <property type="entry name" value="ANKYRIN REPEAT DOMAIN 12"/>
    <property type="match status" value="1"/>
</dbReference>
<feature type="compositionally biased region" description="Pro residues" evidence="5">
    <location>
        <begin position="885"/>
        <end position="894"/>
    </location>
</feature>
<dbReference type="CDD" id="cd19756">
    <property type="entry name" value="Bbox2"/>
    <property type="match status" value="1"/>
</dbReference>
<dbReference type="SMART" id="SM00336">
    <property type="entry name" value="BBOX"/>
    <property type="match status" value="1"/>
</dbReference>
<feature type="compositionally biased region" description="Polar residues" evidence="5">
    <location>
        <begin position="901"/>
        <end position="924"/>
    </location>
</feature>
<feature type="domain" description="B box-type" evidence="8">
    <location>
        <begin position="78"/>
        <end position="120"/>
    </location>
</feature>
<feature type="compositionally biased region" description="Polar residues" evidence="5">
    <location>
        <begin position="856"/>
        <end position="882"/>
    </location>
</feature>
<evidence type="ECO:0000256" key="3">
    <source>
        <dbReference type="ARBA" id="ARBA00022833"/>
    </source>
</evidence>